<accession>A0A0F3RUI3</accession>
<dbReference type="Pfam" id="PF08874">
    <property type="entry name" value="DUF1835"/>
    <property type="match status" value="1"/>
</dbReference>
<evidence type="ECO:0008006" key="5">
    <source>
        <dbReference type="Google" id="ProtNLM"/>
    </source>
</evidence>
<feature type="domain" description="DUF3658" evidence="2">
    <location>
        <begin position="147"/>
        <end position="233"/>
    </location>
</feature>
<dbReference type="OrthoDB" id="1654031at2"/>
<dbReference type="InterPro" id="IPR014973">
    <property type="entry name" value="DUF1835"/>
</dbReference>
<dbReference type="InterPro" id="IPR022123">
    <property type="entry name" value="DUF3658"/>
</dbReference>
<evidence type="ECO:0000313" key="3">
    <source>
        <dbReference type="EMBL" id="KJW13656.1"/>
    </source>
</evidence>
<sequence length="234" mass="26279">MEITFNSSFADTLQRGLHLATLGLPLQLQLGDLRRLNDPENAFWTRQATYQPVDDPDTTYPRVLAQIARLRTAVAANEPLRVWWSDQPDDRLGMMWLCAVLQGVAIPLTQIRVPLMQPTPEGNRQERTDLSEVAPGELATYLSLDCPMTDGQRQAATYGWRSQLAANAELRVNLNGHILGVPANFYDDFLKTQWSPTAEATAVIGETLGRFPVGVPEWWYRYRLATLRQAGDLA</sequence>
<proteinExistence type="predicted"/>
<reference evidence="3 4" key="1">
    <citation type="submission" date="2015-03" db="EMBL/GenBank/DDBJ databases">
        <authorList>
            <person name="Zheng J."/>
            <person name="Ganezle M."/>
        </authorList>
    </citation>
    <scope>NUCLEOTIDE SEQUENCE [LARGE SCALE GENOMIC DNA]</scope>
    <source>
        <strain evidence="3 4">LP38</strain>
    </source>
</reference>
<dbReference type="RefSeq" id="WP_052957134.1">
    <property type="nucleotide sequence ID" value="NZ_JZCR01000005.1"/>
</dbReference>
<name>A0A0F3RUI3_9LACO</name>
<dbReference type="STRING" id="216463.VC81_01815"/>
<evidence type="ECO:0000313" key="4">
    <source>
        <dbReference type="Proteomes" id="UP000033491"/>
    </source>
</evidence>
<dbReference type="Proteomes" id="UP000033491">
    <property type="component" value="Unassembled WGS sequence"/>
</dbReference>
<dbReference type="PATRIC" id="fig|216463.3.peg.2161"/>
<dbReference type="AlphaFoldDB" id="A0A0F3RUI3"/>
<evidence type="ECO:0000259" key="2">
    <source>
        <dbReference type="Pfam" id="PF12395"/>
    </source>
</evidence>
<gene>
    <name evidence="3" type="ORF">VC81_01815</name>
</gene>
<feature type="domain" description="DUF1835" evidence="1">
    <location>
        <begin position="2"/>
        <end position="112"/>
    </location>
</feature>
<protein>
    <recommendedName>
        <fullName evidence="5">DUF1835 domain-containing protein</fullName>
    </recommendedName>
</protein>
<dbReference type="Pfam" id="PF12395">
    <property type="entry name" value="DUF3658"/>
    <property type="match status" value="1"/>
</dbReference>
<evidence type="ECO:0000259" key="1">
    <source>
        <dbReference type="Pfam" id="PF08874"/>
    </source>
</evidence>
<comment type="caution">
    <text evidence="3">The sequence shown here is derived from an EMBL/GenBank/DDBJ whole genome shotgun (WGS) entry which is preliminary data.</text>
</comment>
<dbReference type="EMBL" id="JZCR01000005">
    <property type="protein sequence ID" value="KJW13656.1"/>
    <property type="molecule type" value="Genomic_DNA"/>
</dbReference>
<organism evidence="3 4">
    <name type="scientific">Levilactobacillus spicheri</name>
    <dbReference type="NCBI Taxonomy" id="216463"/>
    <lineage>
        <taxon>Bacteria</taxon>
        <taxon>Bacillati</taxon>
        <taxon>Bacillota</taxon>
        <taxon>Bacilli</taxon>
        <taxon>Lactobacillales</taxon>
        <taxon>Lactobacillaceae</taxon>
        <taxon>Levilactobacillus</taxon>
    </lineage>
</organism>